<dbReference type="Gene3D" id="1.10.1660.10">
    <property type="match status" value="1"/>
</dbReference>
<keyword evidence="2" id="KW-1185">Reference proteome</keyword>
<organism evidence="1 2">
    <name type="scientific">Alicyclobacillus mengziensis</name>
    <dbReference type="NCBI Taxonomy" id="2931921"/>
    <lineage>
        <taxon>Bacteria</taxon>
        <taxon>Bacillati</taxon>
        <taxon>Bacillota</taxon>
        <taxon>Bacilli</taxon>
        <taxon>Bacillales</taxon>
        <taxon>Alicyclobacillaceae</taxon>
        <taxon>Alicyclobacillus</taxon>
    </lineage>
</organism>
<sequence>MADTDLRFSARWTTRRAARGANISEPTVRKYAQVLSRECNYHFHTVNGRERRYSDHDITLFIEMKRLSDETGMDVAKVAQIVYARFCKPEDDSVGSTSGKDSDGDVIQSVLGYDGEDDTIQTVSAHDNTRSQSAYPNDLNEIVARASRQFWQAAREEIVLDVKEAVREEVRTELHSGLADMKRHLSDELQAAKDEVAASYVRKPWWKFGK</sequence>
<dbReference type="RefSeq" id="WP_206657040.1">
    <property type="nucleotide sequence ID" value="NZ_CP071182.1"/>
</dbReference>
<reference evidence="1 2" key="1">
    <citation type="submission" date="2021-02" db="EMBL/GenBank/DDBJ databases">
        <title>Alicyclobacillus curvatus sp. nov. and Alicyclobacillus mengziensis sp. nov., two acidophilic bacteria isolated from acid mine drainage.</title>
        <authorList>
            <person name="Huang Y."/>
        </authorList>
    </citation>
    <scope>NUCLEOTIDE SEQUENCE [LARGE SCALE GENOMIC DNA]</scope>
    <source>
        <strain evidence="1 2">S30H14</strain>
    </source>
</reference>
<name>A0A9X7VZ13_9BACL</name>
<dbReference type="KEGG" id="afx:JZ786_01160"/>
<dbReference type="AlphaFoldDB" id="A0A9X7VZ13"/>
<proteinExistence type="predicted"/>
<evidence type="ECO:0008006" key="3">
    <source>
        <dbReference type="Google" id="ProtNLM"/>
    </source>
</evidence>
<protein>
    <recommendedName>
        <fullName evidence="3">HTH merR-type domain-containing protein</fullName>
    </recommendedName>
</protein>
<gene>
    <name evidence="1" type="ORF">JZ786_01160</name>
</gene>
<evidence type="ECO:0000313" key="2">
    <source>
        <dbReference type="Proteomes" id="UP000663505"/>
    </source>
</evidence>
<dbReference type="EMBL" id="CP071182">
    <property type="protein sequence ID" value="QSO47696.1"/>
    <property type="molecule type" value="Genomic_DNA"/>
</dbReference>
<accession>A0A9X7VZ13</accession>
<evidence type="ECO:0000313" key="1">
    <source>
        <dbReference type="EMBL" id="QSO47696.1"/>
    </source>
</evidence>
<dbReference type="Proteomes" id="UP000663505">
    <property type="component" value="Chromosome"/>
</dbReference>